<protein>
    <submittedName>
        <fullName evidence="2">Uncharacterized protein</fullName>
    </submittedName>
</protein>
<dbReference type="OrthoDB" id="10668605at2759"/>
<proteinExistence type="predicted"/>
<name>A0A250XJJ1_9CHLO</name>
<reference evidence="2 3" key="1">
    <citation type="submission" date="2017-08" db="EMBL/GenBank/DDBJ databases">
        <title>Acidophilic green algal genome provides insights into adaptation to an acidic environment.</title>
        <authorList>
            <person name="Hirooka S."/>
            <person name="Hirose Y."/>
            <person name="Kanesaki Y."/>
            <person name="Higuchi S."/>
            <person name="Fujiwara T."/>
            <person name="Onuma R."/>
            <person name="Era A."/>
            <person name="Ohbayashi R."/>
            <person name="Uzuka A."/>
            <person name="Nozaki H."/>
            <person name="Yoshikawa H."/>
            <person name="Miyagishima S.Y."/>
        </authorList>
    </citation>
    <scope>NUCLEOTIDE SEQUENCE [LARGE SCALE GENOMIC DNA]</scope>
    <source>
        <strain evidence="2 3">NIES-2499</strain>
    </source>
</reference>
<evidence type="ECO:0000256" key="1">
    <source>
        <dbReference type="SAM" id="MobiDB-lite"/>
    </source>
</evidence>
<feature type="compositionally biased region" description="Basic residues" evidence="1">
    <location>
        <begin position="587"/>
        <end position="596"/>
    </location>
</feature>
<comment type="caution">
    <text evidence="2">The sequence shown here is derived from an EMBL/GenBank/DDBJ whole genome shotgun (WGS) entry which is preliminary data.</text>
</comment>
<feature type="region of interest" description="Disordered" evidence="1">
    <location>
        <begin position="536"/>
        <end position="601"/>
    </location>
</feature>
<dbReference type="EMBL" id="BEGY01000089">
    <property type="protein sequence ID" value="GAX82970.1"/>
    <property type="molecule type" value="Genomic_DNA"/>
</dbReference>
<feature type="compositionally biased region" description="Basic and acidic residues" evidence="1">
    <location>
        <begin position="560"/>
        <end position="581"/>
    </location>
</feature>
<organism evidence="2 3">
    <name type="scientific">Chlamydomonas eustigma</name>
    <dbReference type="NCBI Taxonomy" id="1157962"/>
    <lineage>
        <taxon>Eukaryota</taxon>
        <taxon>Viridiplantae</taxon>
        <taxon>Chlorophyta</taxon>
        <taxon>core chlorophytes</taxon>
        <taxon>Chlorophyceae</taxon>
        <taxon>CS clade</taxon>
        <taxon>Chlamydomonadales</taxon>
        <taxon>Chlamydomonadaceae</taxon>
        <taxon>Chlamydomonas</taxon>
    </lineage>
</organism>
<dbReference type="Proteomes" id="UP000232323">
    <property type="component" value="Unassembled WGS sequence"/>
</dbReference>
<gene>
    <name evidence="2" type="ORF">CEUSTIGMA_g10397.t1</name>
</gene>
<keyword evidence="3" id="KW-1185">Reference proteome</keyword>
<accession>A0A250XJJ1</accession>
<feature type="region of interest" description="Disordered" evidence="1">
    <location>
        <begin position="419"/>
        <end position="460"/>
    </location>
</feature>
<evidence type="ECO:0000313" key="3">
    <source>
        <dbReference type="Proteomes" id="UP000232323"/>
    </source>
</evidence>
<evidence type="ECO:0000313" key="2">
    <source>
        <dbReference type="EMBL" id="GAX82970.1"/>
    </source>
</evidence>
<feature type="compositionally biased region" description="Basic and acidic residues" evidence="1">
    <location>
        <begin position="443"/>
        <end position="453"/>
    </location>
</feature>
<dbReference type="AlphaFoldDB" id="A0A250XJJ1"/>
<sequence>MLETVGKDSKVGQEREFKVCEICLCRVPLANDGWSVHTAGIRHRRRQLGQTFHGSPETIVVSLFEAEHILHPKGSHNLITRDPAMIKFNGPINMNGRSSQTLRGQSELCDNTLASSASCTADLEKIVKLLLRELPHHLPLTSPSYSPAISQLSMQALQKEYGELLEQLKHLSPKQNSSSLSRRELNARKRGCWTFKNLPAAAVACLALVAAQRTDIRELLISVPFKPAGGHSAEVYTCALCVLLPQLRCHPSLTRLSIRIERGEYLEIMMQNRFEVHRSVTLGPPGQEGEPYFMTSLKRLWGLVLSKLTDLIQARPALRHVVIHTPPHLLHFTHYQVLAEAAEALVPARCNTLRLEVLKGGHDHRLRSGAAGSNSSSSSSHCARNSSLLQLLPVTLMQEILDEALPLGPCKLDWNLQQWMPGGGSSEDGDSGSSSSDYDDDDSCVHESSSKSEGDEEDAGGKGIMELRVLHGASGSIATTNAQHYESRMVDSRRSSSLYSSRWSTSRSYSAAGRLPVSSVRNAVSAEHYSEANYRGGTGGQDALPALSNGTGHGGALVHDPVDSRAIRGRGRDRDRDRVSDGSRGGRWNRSRRRQGRNGNHSVQDLEVVMKYV</sequence>